<accession>A0ACC2P1U4</accession>
<protein>
    <submittedName>
        <fullName evidence="1">Uncharacterized protein</fullName>
    </submittedName>
</protein>
<reference evidence="1" key="1">
    <citation type="submission" date="2023-04" db="EMBL/GenBank/DDBJ databases">
        <title>A chromosome-level genome assembly of the parasitoid wasp Eretmocerus hayati.</title>
        <authorList>
            <person name="Zhong Y."/>
            <person name="Liu S."/>
            <person name="Liu Y."/>
        </authorList>
    </citation>
    <scope>NUCLEOTIDE SEQUENCE</scope>
    <source>
        <strain evidence="1">ZJU_SS_LIU_2023</strain>
    </source>
</reference>
<keyword evidence="2" id="KW-1185">Reference proteome</keyword>
<evidence type="ECO:0000313" key="1">
    <source>
        <dbReference type="EMBL" id="KAJ8676422.1"/>
    </source>
</evidence>
<comment type="caution">
    <text evidence="1">The sequence shown here is derived from an EMBL/GenBank/DDBJ whole genome shotgun (WGS) entry which is preliminary data.</text>
</comment>
<sequence length="1370" mass="149261">MGPNPDQQRPDGAGTSSSSPTTSTEPCGGTNAQPSSPSAGEVALGIEPGLPSNEETLQSLDNAALVDSKQEEAATLSALNEGELRALLDEAITYKCPKDREGKSSLFKELLQEAEADEGEESRWSALRNGFGGAGSTSSSSSTTSSRCFSRSSSTTGTTVSSGTARRSSRRSGEYYYYNQSSLSEHPTHGGSLQNLALREDADGFVVGGGGPSGSGGSHYYGGARRRHLQHQQQPHHHQQHQRNRRHGQQHYATSSSVSERQREGGSLPTNVNVTHTLAPTSAADLKKGLSEGKSAYDWTNKEKSKSLDKPSYSKKEDVEKDRKDNRPSSSCDIESESRDKRNSNKGKPVTNEMLDSDNPPPEYNKQGCIVLGLEDLEASIISERNASAALRGVPRPRSLDAEDDEGTEMKVIDHRRPVQFITHATFDIPRTSVDSGIEFPTFREHTTKLEKSKINVNGTEGTSSLPFSPYNNVKCVMSGPSNVYSVMSWQSSNISMVSRLTAQHIVGKESSLSGEKKSLDENGNAVQGFNGERKKNRRKIAQEPNVIVYKAENVKGHRDDDDIDSLINFIENKECKSKKGKATNNVKVKTSNPKSRSRDNKDIKREQISSKILKSNSLEEISKTKLEDLTSEKNRVSSSSSSVSSQHGSINVTLRRAKQRSTGDATAIDSRGDRRSWGTEEGQSIYCNDIGDGYNSRRDSVKKGNAEHEAETEFHVVTSKKKKTKKQLRSSSGGRAQNLSGSGSYPQRGRGFSNNHRAPLSPEIRRKSASSMPPSDKSDSSDLDSVHSLPVTSNSSKHNSSKDGSSGSAPQASYADIARMASLNVSTTPMLNISNLMPSMTNPTESWPTVNAKSSNSSAGEKLTSEYYPSLDELQHSEGRRSRQHNFATQGASASLDKPASPTPSKSKVESNGSSNKKTDELAISKVTKYVQDIEKMQQNQHQESACNDSSPTLNEATPPNPVSADAHSSIQSSSLPEVESNAESCNSSTNGNSSKESSVVTSNPRSTNSMRVRKTQFPTVQSSDEFFRDSKKEETGPKVAASSSNPTQFDDTNKPEPRRKISTAGPSESIIVDSSKPRPSGAIKSSAQQSRAPSDSDTIVRVTKTDRLPKGSKDQQHTHHRDNSKVPKCQQEKPEDHENKKSKQSSSKVDKDTKVTDVQSTEKTSAQVTGAATTTAIPRPAVILLDETISDQSKTTESDSSELTFGFEVNEQLLQSEDEEDGKAPTVVPDVSRFSNSPPNFSCQPPPPMFDKHIRVDKYPPNFPINSYISVHPTMGTPVLVQTTYLGCPIRFQTPYLLPQHPAPPPMIEKCRNQPNEDFSSRYIAPDESHVQKFNHDKIVSFVGLAWDDVMRETGSASSGRVQYYSGQ</sequence>
<name>A0ACC2P1U4_9HYME</name>
<organism evidence="1 2">
    <name type="scientific">Eretmocerus hayati</name>
    <dbReference type="NCBI Taxonomy" id="131215"/>
    <lineage>
        <taxon>Eukaryota</taxon>
        <taxon>Metazoa</taxon>
        <taxon>Ecdysozoa</taxon>
        <taxon>Arthropoda</taxon>
        <taxon>Hexapoda</taxon>
        <taxon>Insecta</taxon>
        <taxon>Pterygota</taxon>
        <taxon>Neoptera</taxon>
        <taxon>Endopterygota</taxon>
        <taxon>Hymenoptera</taxon>
        <taxon>Apocrita</taxon>
        <taxon>Proctotrupomorpha</taxon>
        <taxon>Chalcidoidea</taxon>
        <taxon>Aphelinidae</taxon>
        <taxon>Aphelininae</taxon>
        <taxon>Eretmocerus</taxon>
    </lineage>
</organism>
<evidence type="ECO:0000313" key="2">
    <source>
        <dbReference type="Proteomes" id="UP001239111"/>
    </source>
</evidence>
<gene>
    <name evidence="1" type="ORF">QAD02_012209</name>
</gene>
<proteinExistence type="predicted"/>
<dbReference type="EMBL" id="CM056742">
    <property type="protein sequence ID" value="KAJ8676422.1"/>
    <property type="molecule type" value="Genomic_DNA"/>
</dbReference>
<dbReference type="Proteomes" id="UP001239111">
    <property type="component" value="Chromosome 2"/>
</dbReference>